<dbReference type="PROSITE" id="PS00211">
    <property type="entry name" value="ABC_TRANSPORTER_1"/>
    <property type="match status" value="1"/>
</dbReference>
<dbReference type="GO" id="GO:0016887">
    <property type="term" value="F:ATP hydrolysis activity"/>
    <property type="evidence" value="ECO:0007669"/>
    <property type="project" value="InterPro"/>
</dbReference>
<comment type="subcellular location">
    <subcellularLocation>
        <location evidence="1">Cell membrane</location>
        <topology evidence="1">Peripheral membrane protein</topology>
    </subcellularLocation>
</comment>
<name>A0A7W7D6Y3_9ACTN</name>
<evidence type="ECO:0000256" key="4">
    <source>
        <dbReference type="ARBA" id="ARBA00022840"/>
    </source>
</evidence>
<dbReference type="Proteomes" id="UP000542210">
    <property type="component" value="Unassembled WGS sequence"/>
</dbReference>
<dbReference type="AlphaFoldDB" id="A0A7W7D6Y3"/>
<keyword evidence="3" id="KW-0547">Nucleotide-binding</keyword>
<proteinExistence type="predicted"/>
<evidence type="ECO:0000256" key="1">
    <source>
        <dbReference type="ARBA" id="ARBA00004202"/>
    </source>
</evidence>
<keyword evidence="2" id="KW-0813">Transport</keyword>
<protein>
    <submittedName>
        <fullName evidence="7">ABC-type multidrug transport system ATPase subunit</fullName>
    </submittedName>
</protein>
<dbReference type="PANTHER" id="PTHR42711">
    <property type="entry name" value="ABC TRANSPORTER ATP-BINDING PROTEIN"/>
    <property type="match status" value="1"/>
</dbReference>
<organism evidence="7 8">
    <name type="scientific">Sphaerisporangium siamense</name>
    <dbReference type="NCBI Taxonomy" id="795645"/>
    <lineage>
        <taxon>Bacteria</taxon>
        <taxon>Bacillati</taxon>
        <taxon>Actinomycetota</taxon>
        <taxon>Actinomycetes</taxon>
        <taxon>Streptosporangiales</taxon>
        <taxon>Streptosporangiaceae</taxon>
        <taxon>Sphaerisporangium</taxon>
    </lineage>
</organism>
<dbReference type="InterPro" id="IPR003439">
    <property type="entry name" value="ABC_transporter-like_ATP-bd"/>
</dbReference>
<comment type="caution">
    <text evidence="7">The sequence shown here is derived from an EMBL/GenBank/DDBJ whole genome shotgun (WGS) entry which is preliminary data.</text>
</comment>
<keyword evidence="4" id="KW-0067">ATP-binding</keyword>
<dbReference type="EMBL" id="JACHND010000001">
    <property type="protein sequence ID" value="MBB4701429.1"/>
    <property type="molecule type" value="Genomic_DNA"/>
</dbReference>
<dbReference type="CDD" id="cd03263">
    <property type="entry name" value="ABC_subfamily_A"/>
    <property type="match status" value="1"/>
</dbReference>
<reference evidence="7 8" key="1">
    <citation type="submission" date="2020-08" db="EMBL/GenBank/DDBJ databases">
        <title>Sequencing the genomes of 1000 actinobacteria strains.</title>
        <authorList>
            <person name="Klenk H.-P."/>
        </authorList>
    </citation>
    <scope>NUCLEOTIDE SEQUENCE [LARGE SCALE GENOMIC DNA]</scope>
    <source>
        <strain evidence="7 8">DSM 45784</strain>
    </source>
</reference>
<dbReference type="GO" id="GO:0005524">
    <property type="term" value="F:ATP binding"/>
    <property type="evidence" value="ECO:0007669"/>
    <property type="project" value="UniProtKB-KW"/>
</dbReference>
<dbReference type="PROSITE" id="PS50893">
    <property type="entry name" value="ABC_TRANSPORTER_2"/>
    <property type="match status" value="1"/>
</dbReference>
<dbReference type="InterPro" id="IPR050763">
    <property type="entry name" value="ABC_transporter_ATP-binding"/>
</dbReference>
<dbReference type="RefSeq" id="WP_184880496.1">
    <property type="nucleotide sequence ID" value="NZ_BOOV01000016.1"/>
</dbReference>
<dbReference type="Pfam" id="PF00005">
    <property type="entry name" value="ABC_tran"/>
    <property type="match status" value="1"/>
</dbReference>
<evidence type="ECO:0000256" key="5">
    <source>
        <dbReference type="ARBA" id="ARBA00023251"/>
    </source>
</evidence>
<evidence type="ECO:0000259" key="6">
    <source>
        <dbReference type="PROSITE" id="PS50893"/>
    </source>
</evidence>
<dbReference type="Gene3D" id="3.40.50.300">
    <property type="entry name" value="P-loop containing nucleotide triphosphate hydrolases"/>
    <property type="match status" value="1"/>
</dbReference>
<evidence type="ECO:0000313" key="7">
    <source>
        <dbReference type="EMBL" id="MBB4701429.1"/>
    </source>
</evidence>
<dbReference type="InterPro" id="IPR027417">
    <property type="entry name" value="P-loop_NTPase"/>
</dbReference>
<sequence length="302" mass="33339">MADIAYDVRNLVKVYPKQPGPAVDDVTFRIDEGEIFGLLGDNGAGKTTLVRQMVNLLRPTSGSIALFGRDIREDPRHVPALVGYMPQSSAALNRLTVGEAMYVTGHLRGLARRAAARERDLLLEELRIGPIRHKSSARLSGGQRRLLQLGVAMAGHPPVLILDEPTNDLDPVNRKHVWDVLRRWNAEHGTTIVLITHDAMEAEKVIQRVGIVQRGRFTALGTPRELKKAIALQVRVELSFEPGDPPGLPAGMVPWREGTDFLSLMVDHADTPELLAGLDFAKVTDIRLHSATLEDLYLHYAS</sequence>
<dbReference type="InterPro" id="IPR003593">
    <property type="entry name" value="AAA+_ATPase"/>
</dbReference>
<feature type="domain" description="ABC transporter" evidence="6">
    <location>
        <begin position="6"/>
        <end position="239"/>
    </location>
</feature>
<dbReference type="SMART" id="SM00382">
    <property type="entry name" value="AAA"/>
    <property type="match status" value="1"/>
</dbReference>
<gene>
    <name evidence="7" type="ORF">BJ982_002973</name>
</gene>
<dbReference type="PANTHER" id="PTHR42711:SF19">
    <property type="entry name" value="DOXORUBICIN RESISTANCE ATP-BINDING PROTEIN DRRA"/>
    <property type="match status" value="1"/>
</dbReference>
<dbReference type="GO" id="GO:0005886">
    <property type="term" value="C:plasma membrane"/>
    <property type="evidence" value="ECO:0007669"/>
    <property type="project" value="UniProtKB-SubCell"/>
</dbReference>
<evidence type="ECO:0000256" key="3">
    <source>
        <dbReference type="ARBA" id="ARBA00022741"/>
    </source>
</evidence>
<evidence type="ECO:0000313" key="8">
    <source>
        <dbReference type="Proteomes" id="UP000542210"/>
    </source>
</evidence>
<dbReference type="GO" id="GO:0046677">
    <property type="term" value="P:response to antibiotic"/>
    <property type="evidence" value="ECO:0007669"/>
    <property type="project" value="UniProtKB-KW"/>
</dbReference>
<dbReference type="InterPro" id="IPR017871">
    <property type="entry name" value="ABC_transporter-like_CS"/>
</dbReference>
<accession>A0A7W7D6Y3</accession>
<dbReference type="SUPFAM" id="SSF52540">
    <property type="entry name" value="P-loop containing nucleoside triphosphate hydrolases"/>
    <property type="match status" value="1"/>
</dbReference>
<keyword evidence="8" id="KW-1185">Reference proteome</keyword>
<keyword evidence="5" id="KW-0046">Antibiotic resistance</keyword>
<evidence type="ECO:0000256" key="2">
    <source>
        <dbReference type="ARBA" id="ARBA00022448"/>
    </source>
</evidence>